<dbReference type="AlphaFoldDB" id="A0A075AQZ5"/>
<dbReference type="OrthoDB" id="25790at2759"/>
<gene>
    <name evidence="12" type="ORF">O9G_000786</name>
    <name evidence="13" type="ORF">ROZALSC1DRAFT_26639</name>
</gene>
<dbReference type="PANTHER" id="PTHR11618">
    <property type="entry name" value="TRANSCRIPTION INITIATION FACTOR IIB-RELATED"/>
    <property type="match status" value="1"/>
</dbReference>
<evidence type="ECO:0000256" key="8">
    <source>
        <dbReference type="ARBA" id="ARBA00066213"/>
    </source>
</evidence>
<dbReference type="InterPro" id="IPR013763">
    <property type="entry name" value="Cyclin-like_dom"/>
</dbReference>
<keyword evidence="4" id="KW-0805">Transcription regulation</keyword>
<keyword evidence="9" id="KW-0479">Metal-binding</keyword>
<evidence type="ECO:0000256" key="4">
    <source>
        <dbReference type="ARBA" id="ARBA00023015"/>
    </source>
</evidence>
<dbReference type="GO" id="GO:0008270">
    <property type="term" value="F:zinc ion binding"/>
    <property type="evidence" value="ECO:0007669"/>
    <property type="project" value="UniProtKB-KW"/>
</dbReference>
<feature type="domain" description="TFIIB-type" evidence="11">
    <location>
        <begin position="9"/>
        <end position="43"/>
    </location>
</feature>
<dbReference type="Pfam" id="PF08271">
    <property type="entry name" value="Zn_Ribbon_TF"/>
    <property type="match status" value="1"/>
</dbReference>
<dbReference type="Proteomes" id="UP000281549">
    <property type="component" value="Unassembled WGS sequence"/>
</dbReference>
<dbReference type="CDD" id="cd20551">
    <property type="entry name" value="CYCLIN_TFIIB_rpt1"/>
    <property type="match status" value="1"/>
</dbReference>
<reference evidence="15" key="2">
    <citation type="journal article" date="2018" name="Nat. Microbiol.">
        <title>Leveraging single-cell genomics to expand the fungal tree of life.</title>
        <authorList>
            <person name="Ahrendt S.R."/>
            <person name="Quandt C.A."/>
            <person name="Ciobanu D."/>
            <person name="Clum A."/>
            <person name="Salamov A."/>
            <person name="Andreopoulos B."/>
            <person name="Cheng J.F."/>
            <person name="Woyke T."/>
            <person name="Pelin A."/>
            <person name="Henrissat B."/>
            <person name="Reynolds N.K."/>
            <person name="Benny G.L."/>
            <person name="Smith M.E."/>
            <person name="James T.Y."/>
            <person name="Grigoriev I.V."/>
        </authorList>
    </citation>
    <scope>NUCLEOTIDE SEQUENCE [LARGE SCALE GENOMIC DNA]</scope>
    <source>
        <strain evidence="15">CSF55</strain>
    </source>
</reference>
<protein>
    <recommendedName>
        <fullName evidence="2">Transcription initiation factor IIB</fullName>
    </recommendedName>
    <alternativeName>
        <fullName evidence="6">General transcription factor TFIIB</fullName>
    </alternativeName>
</protein>
<evidence type="ECO:0000259" key="11">
    <source>
        <dbReference type="PROSITE" id="PS51134"/>
    </source>
</evidence>
<dbReference type="SMART" id="SM00385">
    <property type="entry name" value="CYCLIN"/>
    <property type="match status" value="2"/>
</dbReference>
<comment type="subunit">
    <text evidence="8">Associates with TFIID-IIA (DA complex) to form TFIID-IIA-IIB (DAB-complex) which is then recognized by polymerase II.</text>
</comment>
<accession>A0A075AQZ5</accession>
<dbReference type="GO" id="GO:0005634">
    <property type="term" value="C:nucleus"/>
    <property type="evidence" value="ECO:0007669"/>
    <property type="project" value="TreeGrafter"/>
</dbReference>
<dbReference type="InterPro" id="IPR000812">
    <property type="entry name" value="TFIIB"/>
</dbReference>
<evidence type="ECO:0000256" key="7">
    <source>
        <dbReference type="ARBA" id="ARBA00056616"/>
    </source>
</evidence>
<proteinExistence type="inferred from homology"/>
<dbReference type="EMBL" id="KE561117">
    <property type="protein sequence ID" value="EPZ32711.1"/>
    <property type="molecule type" value="Genomic_DNA"/>
</dbReference>
<evidence type="ECO:0000256" key="3">
    <source>
        <dbReference type="ARBA" id="ARBA00022737"/>
    </source>
</evidence>
<dbReference type="SUPFAM" id="SSF47954">
    <property type="entry name" value="Cyclin-like"/>
    <property type="match status" value="2"/>
</dbReference>
<dbReference type="InterPro" id="IPR013137">
    <property type="entry name" value="Znf_TFIIB"/>
</dbReference>
<dbReference type="FunFam" id="1.10.472.170:FF:000001">
    <property type="entry name" value="Transcription initiation factor IIB"/>
    <property type="match status" value="1"/>
</dbReference>
<evidence type="ECO:0000313" key="12">
    <source>
        <dbReference type="EMBL" id="EPZ32711.1"/>
    </source>
</evidence>
<evidence type="ECO:0000313" key="15">
    <source>
        <dbReference type="Proteomes" id="UP000281549"/>
    </source>
</evidence>
<comment type="function">
    <text evidence="7">General factor that plays a major role in the activation of eukaryotic genes transcribed by RNA polymerase II.</text>
</comment>
<keyword evidence="14" id="KW-1185">Reference proteome</keyword>
<dbReference type="GO" id="GO:0016251">
    <property type="term" value="F:RNA polymerase II general transcription initiation factor activity"/>
    <property type="evidence" value="ECO:0007669"/>
    <property type="project" value="TreeGrafter"/>
</dbReference>
<evidence type="ECO:0000256" key="1">
    <source>
        <dbReference type="ARBA" id="ARBA00010857"/>
    </source>
</evidence>
<dbReference type="PRINTS" id="PR00685">
    <property type="entry name" value="TIFACTORIIB"/>
</dbReference>
<keyword evidence="5" id="KW-0804">Transcription</keyword>
<evidence type="ECO:0000256" key="2">
    <source>
        <dbReference type="ARBA" id="ARBA00013932"/>
    </source>
</evidence>
<dbReference type="GO" id="GO:0017025">
    <property type="term" value="F:TBP-class protein binding"/>
    <property type="evidence" value="ECO:0007669"/>
    <property type="project" value="InterPro"/>
</dbReference>
<dbReference type="HOGENOM" id="CLU_043736_1_1_1"/>
<evidence type="ECO:0000313" key="13">
    <source>
        <dbReference type="EMBL" id="RKP21981.1"/>
    </source>
</evidence>
<dbReference type="GO" id="GO:0051123">
    <property type="term" value="P:RNA polymerase II preinitiation complex assembly"/>
    <property type="evidence" value="ECO:0007669"/>
    <property type="project" value="UniProtKB-ARBA"/>
</dbReference>
<dbReference type="InterPro" id="IPR013150">
    <property type="entry name" value="TFIIB_cyclin"/>
</dbReference>
<dbReference type="EMBL" id="ML004916">
    <property type="protein sequence ID" value="RKP21981.1"/>
    <property type="molecule type" value="Genomic_DNA"/>
</dbReference>
<keyword evidence="9" id="KW-0862">Zinc</keyword>
<name>A0A075AQZ5_ROZAC</name>
<sequence>MERSKKSNNLRVICPDCRNPHPNIVEDFKSGTLICRDCAVVLVDRIIDTRSEWRTFSSEAGKDDPSRVGGASDPLLNGTQLDTMISAQDGFSGMSKELNRVQQRTAMSSSNRALINAAKDIATHCDRMNLPKVVIDRARQYFQIAEKHKLLKSKSANGMIAACILIACAQEGVARTYKEICAITRVPKVEIARCKKALLEHLTVAPKVGKASDFVARQCNALGMGADMERLGTEIVKRASDHGCVDGKSPLSVSAAGIYILTLLYQKYRGIMKNISEVAGVSEMTIRNTYRDMYPHLDTIIPDTVPKELVQMLPSP</sequence>
<keyword evidence="3" id="KW-0677">Repeat</keyword>
<dbReference type="Proteomes" id="UP000030755">
    <property type="component" value="Unassembled WGS sequence"/>
</dbReference>
<dbReference type="GO" id="GO:0097550">
    <property type="term" value="C:transcription preinitiation complex"/>
    <property type="evidence" value="ECO:0007669"/>
    <property type="project" value="TreeGrafter"/>
</dbReference>
<dbReference type="InterPro" id="IPR036915">
    <property type="entry name" value="Cyclin-like_sf"/>
</dbReference>
<dbReference type="STRING" id="988480.A0A075AQZ5"/>
<feature type="region of interest" description="Disordered" evidence="10">
    <location>
        <begin position="57"/>
        <end position="78"/>
    </location>
</feature>
<dbReference type="PANTHER" id="PTHR11618:SF13">
    <property type="entry name" value="TRANSCRIPTION INITIATION FACTOR IIB"/>
    <property type="match status" value="1"/>
</dbReference>
<dbReference type="Pfam" id="PF00382">
    <property type="entry name" value="TFIIB"/>
    <property type="match status" value="2"/>
</dbReference>
<evidence type="ECO:0000313" key="14">
    <source>
        <dbReference type="Proteomes" id="UP000030755"/>
    </source>
</evidence>
<evidence type="ECO:0000256" key="9">
    <source>
        <dbReference type="PROSITE-ProRule" id="PRU00469"/>
    </source>
</evidence>
<keyword evidence="9" id="KW-0863">Zinc-finger</keyword>
<dbReference type="Gene3D" id="1.10.472.170">
    <property type="match status" value="1"/>
</dbReference>
<dbReference type="Gene3D" id="1.10.472.10">
    <property type="entry name" value="Cyclin-like"/>
    <property type="match status" value="1"/>
</dbReference>
<dbReference type="SUPFAM" id="SSF57783">
    <property type="entry name" value="Zinc beta-ribbon"/>
    <property type="match status" value="1"/>
</dbReference>
<evidence type="ECO:0000256" key="10">
    <source>
        <dbReference type="SAM" id="MobiDB-lite"/>
    </source>
</evidence>
<reference evidence="12 14" key="1">
    <citation type="journal article" date="2013" name="Curr. Biol.">
        <title>Shared signatures of parasitism and phylogenomics unite Cryptomycota and microsporidia.</title>
        <authorList>
            <person name="James T.Y."/>
            <person name="Pelin A."/>
            <person name="Bonen L."/>
            <person name="Ahrendt S."/>
            <person name="Sain D."/>
            <person name="Corradi N."/>
            <person name="Stajich J.E."/>
        </authorList>
    </citation>
    <scope>NUCLEOTIDE SEQUENCE [LARGE SCALE GENOMIC DNA]</scope>
    <source>
        <strain evidence="12">CSF55</strain>
        <strain evidence="12">CSF55</strain>
    </source>
</reference>
<dbReference type="PROSITE" id="PS51134">
    <property type="entry name" value="ZF_TFIIB"/>
    <property type="match status" value="1"/>
</dbReference>
<organism evidence="12 14">
    <name type="scientific">Rozella allomycis (strain CSF55)</name>
    <dbReference type="NCBI Taxonomy" id="988480"/>
    <lineage>
        <taxon>Eukaryota</taxon>
        <taxon>Fungi</taxon>
        <taxon>Fungi incertae sedis</taxon>
        <taxon>Cryptomycota</taxon>
        <taxon>Cryptomycota incertae sedis</taxon>
        <taxon>Rozella</taxon>
    </lineage>
</organism>
<evidence type="ECO:0000256" key="6">
    <source>
        <dbReference type="ARBA" id="ARBA00031706"/>
    </source>
</evidence>
<dbReference type="OMA" id="DHDQRMK"/>
<comment type="similarity">
    <text evidence="1">Belongs to the TFIIB family.</text>
</comment>
<evidence type="ECO:0000256" key="5">
    <source>
        <dbReference type="ARBA" id="ARBA00023163"/>
    </source>
</evidence>
<reference evidence="13" key="3">
    <citation type="submission" date="2018-08" db="EMBL/GenBank/DDBJ databases">
        <title>Leveraging single-cell genomics to expand the Fungal Tree of Life.</title>
        <authorList>
            <consortium name="DOE Joint Genome Institute"/>
            <person name="Ahrendt S.R."/>
            <person name="Quandt C.A."/>
            <person name="Ciobanu D."/>
            <person name="Clum A."/>
            <person name="Salamov A."/>
            <person name="Andreopoulos B."/>
            <person name="Cheng J.-F."/>
            <person name="Woyke T."/>
            <person name="Pelin A."/>
            <person name="Henrissat B."/>
            <person name="Reynolds N."/>
            <person name="Benny G.L."/>
            <person name="Smith M.E."/>
            <person name="James T.Y."/>
            <person name="Grigoriev I.V."/>
        </authorList>
    </citation>
    <scope>NUCLEOTIDE SEQUENCE</scope>
    <source>
        <strain evidence="13">CSF55</strain>
    </source>
</reference>